<protein>
    <submittedName>
        <fullName evidence="1">Uncharacterized protein</fullName>
    </submittedName>
</protein>
<gene>
    <name evidence="1" type="ORF">Cob_v005260</name>
</gene>
<dbReference type="EMBL" id="AMCV02000013">
    <property type="protein sequence ID" value="TDZ21659.1"/>
    <property type="molecule type" value="Genomic_DNA"/>
</dbReference>
<comment type="caution">
    <text evidence="1">The sequence shown here is derived from an EMBL/GenBank/DDBJ whole genome shotgun (WGS) entry which is preliminary data.</text>
</comment>
<dbReference type="AlphaFoldDB" id="N4VPA6"/>
<reference evidence="2" key="1">
    <citation type="journal article" date="2013" name="New Phytol.">
        <title>Comparative genomic and transcriptomic analyses reveal the hemibiotrophic stage shift of Colletotrichum fungi.</title>
        <authorList>
            <person name="Gan P."/>
            <person name="Ikeda K."/>
            <person name="Irieda H."/>
            <person name="Narusaka M."/>
            <person name="O'Connell R.J."/>
            <person name="Narusaka Y."/>
            <person name="Takano Y."/>
            <person name="Kubo Y."/>
            <person name="Shirasu K."/>
        </authorList>
    </citation>
    <scope>NUCLEOTIDE SEQUENCE [LARGE SCALE GENOMIC DNA]</scope>
    <source>
        <strain evidence="2">104-T / ATCC 96160 / CBS 514.97 / LARS 414 / MAFF 240422</strain>
    </source>
</reference>
<name>N4VPA6_COLOR</name>
<organism evidence="1 2">
    <name type="scientific">Colletotrichum orbiculare (strain 104-T / ATCC 96160 / CBS 514.97 / LARS 414 / MAFF 240422)</name>
    <name type="common">Cucumber anthracnose fungus</name>
    <name type="synonym">Colletotrichum lagenarium</name>
    <dbReference type="NCBI Taxonomy" id="1213857"/>
    <lineage>
        <taxon>Eukaryota</taxon>
        <taxon>Fungi</taxon>
        <taxon>Dikarya</taxon>
        <taxon>Ascomycota</taxon>
        <taxon>Pezizomycotina</taxon>
        <taxon>Sordariomycetes</taxon>
        <taxon>Hypocreomycetidae</taxon>
        <taxon>Glomerellales</taxon>
        <taxon>Glomerellaceae</taxon>
        <taxon>Colletotrichum</taxon>
        <taxon>Colletotrichum orbiculare species complex</taxon>
    </lineage>
</organism>
<proteinExistence type="predicted"/>
<dbReference type="Proteomes" id="UP000014480">
    <property type="component" value="Unassembled WGS sequence"/>
</dbReference>
<evidence type="ECO:0000313" key="2">
    <source>
        <dbReference type="Proteomes" id="UP000014480"/>
    </source>
</evidence>
<dbReference type="HOGENOM" id="CLU_2793875_0_0_1"/>
<evidence type="ECO:0000313" key="1">
    <source>
        <dbReference type="EMBL" id="TDZ21659.1"/>
    </source>
</evidence>
<accession>N4VPA6</accession>
<reference evidence="2" key="2">
    <citation type="journal article" date="2019" name="Mol. Plant Microbe Interact.">
        <title>Genome sequence resources for four phytopathogenic fungi from the Colletotrichum orbiculare species complex.</title>
        <authorList>
            <person name="Gan P."/>
            <person name="Tsushima A."/>
            <person name="Narusaka M."/>
            <person name="Narusaka Y."/>
            <person name="Takano Y."/>
            <person name="Kubo Y."/>
            <person name="Shirasu K."/>
        </authorList>
    </citation>
    <scope>GENOME REANNOTATION</scope>
    <source>
        <strain evidence="2">104-T / ATCC 96160 / CBS 514.97 / LARS 414 / MAFF 240422</strain>
    </source>
</reference>
<sequence length="68" mass="6968">MKFINVLALFAVAVAAAPVADQANAAVEARGPGAEDDLVARQSWQCFACSGGKRQCCGPLGSCYTTSC</sequence>
<keyword evidence="2" id="KW-1185">Reference proteome</keyword>